<dbReference type="EMBL" id="CM001436">
    <property type="protein sequence ID" value="EHQ37092.1"/>
    <property type="molecule type" value="Genomic_DNA"/>
</dbReference>
<name>H1YZN9_9EURY</name>
<dbReference type="InterPro" id="IPR036390">
    <property type="entry name" value="WH_DNA-bd_sf"/>
</dbReference>
<feature type="domain" description="Response regulatory" evidence="3">
    <location>
        <begin position="8"/>
        <end position="123"/>
    </location>
</feature>
<evidence type="ECO:0000259" key="3">
    <source>
        <dbReference type="PROSITE" id="PS50110"/>
    </source>
</evidence>
<evidence type="ECO:0000313" key="4">
    <source>
        <dbReference type="EMBL" id="EHQ37092.1"/>
    </source>
</evidence>
<reference evidence="4 5" key="1">
    <citation type="submission" date="2011-10" db="EMBL/GenBank/DDBJ databases">
        <title>The Improved High-Quality Draft genome of Methanoplanus limicola DSM 2279.</title>
        <authorList>
            <consortium name="US DOE Joint Genome Institute (JGI-PGF)"/>
            <person name="Lucas S."/>
            <person name="Copeland A."/>
            <person name="Lapidus A."/>
            <person name="Glavina del Rio T."/>
            <person name="Dalin E."/>
            <person name="Tice H."/>
            <person name="Bruce D."/>
            <person name="Goodwin L."/>
            <person name="Pitluck S."/>
            <person name="Peters L."/>
            <person name="Mikhailova N."/>
            <person name="Lu M."/>
            <person name="Kyrpides N."/>
            <person name="Mavromatis K."/>
            <person name="Ivanova N."/>
            <person name="Markowitz V."/>
            <person name="Cheng J.-F."/>
            <person name="Hugenholtz P."/>
            <person name="Woyke T."/>
            <person name="Wu D."/>
            <person name="Wirth R."/>
            <person name="Brambilla E.-M."/>
            <person name="Klenk H.-P."/>
            <person name="Eisen J.A."/>
        </authorList>
    </citation>
    <scope>NUCLEOTIDE SEQUENCE [LARGE SCALE GENOMIC DNA]</scope>
    <source>
        <strain evidence="4 5">DSM 2279</strain>
    </source>
</reference>
<dbReference type="InterPro" id="IPR035965">
    <property type="entry name" value="PAS-like_dom_sf"/>
</dbReference>
<dbReference type="OrthoDB" id="11410at2157"/>
<dbReference type="InterPro" id="IPR050595">
    <property type="entry name" value="Bact_response_regulator"/>
</dbReference>
<evidence type="ECO:0000313" key="5">
    <source>
        <dbReference type="Proteomes" id="UP000005741"/>
    </source>
</evidence>
<dbReference type="InterPro" id="IPR011006">
    <property type="entry name" value="CheY-like_superfamily"/>
</dbReference>
<sequence>MSLKKEINLLYVDDESILHKTFKPTMEMLTGFKVDSAQSGMQALDMIENTSYDTIISDYDMPGMNGLELLKIIRGRGNDIPYIIFTGKSSEEVVIEALNSGVDFYLLKEAEIDNICSELKRKIPPLVEERIIKITQSEKREAMQDLIDHSPDSAFLLNADKKIITANRGGRDFINSFSNSINTDITGMSFYDILPHQIAEIKSSSTDKAAEEGREAICYEEYMGKRYKIYITPHYNIEGELHYISYFQRALKKGEKKEGDPAQSISLDIKLRHYKDNLAAVQFPLTADIAAAIIFALSSGPKTIIDLCDITLSSSPNITSRLKILREKNIVLKDDEEYRLSVTGSIIADKIKGFIISINRKWHEPYKEAEESDYGEDETSYFIRNKSDAQAIIRSTILTTILLALNEDMMSRYLLRDITGSSSVALSPKIAWLKEKALIDEKEHEYCLTRKGRIVATHLEEYILSSAVIYKNSSFWTGHSLDWMPDFAKDTFYELIHAEVHYNSPDEIVSRGDIHKDHILEPKYLHGVSDYSLLCLPAVSMPRICRHHNCEFIISKDGAEDESELKEFIEDIDEDIKSFLKVHISEFPHTFSIIVTDKYFEMKLMTDNCRFFDTIEYLVSTSPEACMWGERLFQYYKSKSVPYKINSEKSTE</sequence>
<protein>
    <submittedName>
        <fullName evidence="4">Response regulator receiver protein</fullName>
    </submittedName>
</protein>
<dbReference type="PANTHER" id="PTHR44591">
    <property type="entry name" value="STRESS RESPONSE REGULATOR PROTEIN 1"/>
    <property type="match status" value="1"/>
</dbReference>
<proteinExistence type="predicted"/>
<dbReference type="PATRIC" id="fig|937775.9.peg.3428"/>
<evidence type="ECO:0000256" key="1">
    <source>
        <dbReference type="ARBA" id="ARBA00022553"/>
    </source>
</evidence>
<accession>H1YZN9</accession>
<dbReference type="InParanoid" id="H1YZN9"/>
<dbReference type="SUPFAM" id="SSF52172">
    <property type="entry name" value="CheY-like"/>
    <property type="match status" value="1"/>
</dbReference>
<dbReference type="HOGENOM" id="CLU_420152_0_0_2"/>
<dbReference type="Pfam" id="PF08350">
    <property type="entry name" value="FilR1_middle"/>
    <property type="match status" value="1"/>
</dbReference>
<dbReference type="PROSITE" id="PS50110">
    <property type="entry name" value="RESPONSE_REGULATORY"/>
    <property type="match status" value="1"/>
</dbReference>
<dbReference type="RefSeq" id="WP_004079811.1">
    <property type="nucleotide sequence ID" value="NZ_CM001436.1"/>
</dbReference>
<feature type="modified residue" description="4-aspartylphosphate" evidence="2">
    <location>
        <position position="58"/>
    </location>
</feature>
<dbReference type="InterPro" id="IPR013561">
    <property type="entry name" value="FilR1_middle_dom"/>
</dbReference>
<dbReference type="Proteomes" id="UP000005741">
    <property type="component" value="Chromosome"/>
</dbReference>
<dbReference type="Gene3D" id="3.30.450.20">
    <property type="entry name" value="PAS domain"/>
    <property type="match status" value="1"/>
</dbReference>
<organism evidence="4 5">
    <name type="scientific">Methanoplanus limicola DSM 2279</name>
    <dbReference type="NCBI Taxonomy" id="937775"/>
    <lineage>
        <taxon>Archaea</taxon>
        <taxon>Methanobacteriati</taxon>
        <taxon>Methanobacteriota</taxon>
        <taxon>Stenosarchaea group</taxon>
        <taxon>Methanomicrobia</taxon>
        <taxon>Methanomicrobiales</taxon>
        <taxon>Methanomicrobiaceae</taxon>
        <taxon>Methanoplanus</taxon>
    </lineage>
</organism>
<gene>
    <name evidence="4" type="ORF">Metlim_3060</name>
</gene>
<dbReference type="GO" id="GO:0000160">
    <property type="term" value="P:phosphorelay signal transduction system"/>
    <property type="evidence" value="ECO:0007669"/>
    <property type="project" value="InterPro"/>
</dbReference>
<dbReference type="InterPro" id="IPR001789">
    <property type="entry name" value="Sig_transdc_resp-reg_receiver"/>
</dbReference>
<dbReference type="SUPFAM" id="SSF46785">
    <property type="entry name" value="Winged helix' DNA-binding domain"/>
    <property type="match status" value="2"/>
</dbReference>
<dbReference type="PANTHER" id="PTHR44591:SF3">
    <property type="entry name" value="RESPONSE REGULATORY DOMAIN-CONTAINING PROTEIN"/>
    <property type="match status" value="1"/>
</dbReference>
<dbReference type="SMART" id="SM00448">
    <property type="entry name" value="REC"/>
    <property type="match status" value="1"/>
</dbReference>
<dbReference type="SUPFAM" id="SSF55785">
    <property type="entry name" value="PYP-like sensor domain (PAS domain)"/>
    <property type="match status" value="1"/>
</dbReference>
<dbReference type="AlphaFoldDB" id="H1YZN9"/>
<dbReference type="STRING" id="937775.Metlim_3060"/>
<keyword evidence="5" id="KW-1185">Reference proteome</keyword>
<dbReference type="Gene3D" id="3.40.50.2300">
    <property type="match status" value="1"/>
</dbReference>
<dbReference type="Pfam" id="PF00072">
    <property type="entry name" value="Response_reg"/>
    <property type="match status" value="1"/>
</dbReference>
<dbReference type="CDD" id="cd00156">
    <property type="entry name" value="REC"/>
    <property type="match status" value="1"/>
</dbReference>
<keyword evidence="1 2" id="KW-0597">Phosphoprotein</keyword>
<evidence type="ECO:0000256" key="2">
    <source>
        <dbReference type="PROSITE-ProRule" id="PRU00169"/>
    </source>
</evidence>